<protein>
    <recommendedName>
        <fullName evidence="7">Nodulin-like domain-containing protein</fullName>
    </recommendedName>
</protein>
<evidence type="ECO:0000256" key="6">
    <source>
        <dbReference type="SAM" id="Phobius"/>
    </source>
</evidence>
<evidence type="ECO:0000313" key="9">
    <source>
        <dbReference type="Proteomes" id="UP000604825"/>
    </source>
</evidence>
<evidence type="ECO:0000256" key="3">
    <source>
        <dbReference type="ARBA" id="ARBA00022989"/>
    </source>
</evidence>
<keyword evidence="3 6" id="KW-1133">Transmembrane helix</keyword>
<feature type="transmembrane region" description="Helical" evidence="6">
    <location>
        <begin position="198"/>
        <end position="217"/>
    </location>
</feature>
<feature type="transmembrane region" description="Helical" evidence="6">
    <location>
        <begin position="111"/>
        <end position="144"/>
    </location>
</feature>
<feature type="region of interest" description="Disordered" evidence="5">
    <location>
        <begin position="234"/>
        <end position="261"/>
    </location>
</feature>
<dbReference type="AlphaFoldDB" id="A0A811RHN5"/>
<evidence type="ECO:0000256" key="4">
    <source>
        <dbReference type="ARBA" id="ARBA00023136"/>
    </source>
</evidence>
<accession>A0A811RHN5</accession>
<organism evidence="8 9">
    <name type="scientific">Miscanthus lutarioriparius</name>
    <dbReference type="NCBI Taxonomy" id="422564"/>
    <lineage>
        <taxon>Eukaryota</taxon>
        <taxon>Viridiplantae</taxon>
        <taxon>Streptophyta</taxon>
        <taxon>Embryophyta</taxon>
        <taxon>Tracheophyta</taxon>
        <taxon>Spermatophyta</taxon>
        <taxon>Magnoliopsida</taxon>
        <taxon>Liliopsida</taxon>
        <taxon>Poales</taxon>
        <taxon>Poaceae</taxon>
        <taxon>PACMAD clade</taxon>
        <taxon>Panicoideae</taxon>
        <taxon>Andropogonodae</taxon>
        <taxon>Andropogoneae</taxon>
        <taxon>Saccharinae</taxon>
        <taxon>Miscanthus</taxon>
    </lineage>
</organism>
<feature type="transmembrane region" description="Helical" evidence="6">
    <location>
        <begin position="282"/>
        <end position="309"/>
    </location>
</feature>
<dbReference type="PANTHER" id="PTHR21576:SF84">
    <property type="entry name" value="FAMILY PROTEIN, PUTATIVE, EXPRESSED-RELATED"/>
    <property type="match status" value="1"/>
</dbReference>
<dbReference type="Pfam" id="PF06813">
    <property type="entry name" value="Nodulin-like"/>
    <property type="match status" value="1"/>
</dbReference>
<evidence type="ECO:0000256" key="5">
    <source>
        <dbReference type="SAM" id="MobiDB-lite"/>
    </source>
</evidence>
<dbReference type="GO" id="GO:0016020">
    <property type="term" value="C:membrane"/>
    <property type="evidence" value="ECO:0007669"/>
    <property type="project" value="UniProtKB-SubCell"/>
</dbReference>
<evidence type="ECO:0000313" key="8">
    <source>
        <dbReference type="EMBL" id="CAD6269472.1"/>
    </source>
</evidence>
<keyword evidence="9" id="KW-1185">Reference proteome</keyword>
<name>A0A811RHN5_9POAL</name>
<dbReference type="InterPro" id="IPR010658">
    <property type="entry name" value="Nodulin-like"/>
</dbReference>
<sequence>MAPAAAFAAQVVRGRWFMAYGSFLIMSAAGATYIFAIYSKDIKSTLGYTQEQLNTVGFFKDVGANVGIHAGLVAELAPPWLVLALGAAMNLGGYLMLYLSVTGRVHRTPPLWLVCLYIAVGANSQAPLILLVGWLPAAVSVAFLATIRIIRAPPRSPVTARREYRAFCAFLYVSLALAAYLLVAIALQKRFRFTRAEYAASAAVVFLMLLLPLGIVLREEAVLFKANITNTPESQARAAPTPALPVATKQPPAAPVPPPATTAGQRLLLSLRPPPRGEDYTILQALVSVDMLLLFMATVFGVGGTLMAIDNMRRRRDALR</sequence>
<feature type="transmembrane region" description="Helical" evidence="6">
    <location>
        <begin position="80"/>
        <end position="99"/>
    </location>
</feature>
<proteinExistence type="predicted"/>
<feature type="transmembrane region" description="Helical" evidence="6">
    <location>
        <begin position="164"/>
        <end position="186"/>
    </location>
</feature>
<dbReference type="PANTHER" id="PTHR21576">
    <property type="entry name" value="UNCHARACTERIZED NODULIN-LIKE PROTEIN"/>
    <property type="match status" value="1"/>
</dbReference>
<dbReference type="OrthoDB" id="410267at2759"/>
<gene>
    <name evidence="8" type="ORF">NCGR_LOCUS52776</name>
</gene>
<evidence type="ECO:0000259" key="7">
    <source>
        <dbReference type="Pfam" id="PF06813"/>
    </source>
</evidence>
<keyword evidence="2 6" id="KW-0812">Transmembrane</keyword>
<evidence type="ECO:0000256" key="2">
    <source>
        <dbReference type="ARBA" id="ARBA00022692"/>
    </source>
</evidence>
<feature type="transmembrane region" description="Helical" evidence="6">
    <location>
        <begin position="17"/>
        <end position="38"/>
    </location>
</feature>
<reference evidence="8" key="1">
    <citation type="submission" date="2020-10" db="EMBL/GenBank/DDBJ databases">
        <authorList>
            <person name="Han B."/>
            <person name="Lu T."/>
            <person name="Zhao Q."/>
            <person name="Huang X."/>
            <person name="Zhao Y."/>
        </authorList>
    </citation>
    <scope>NUCLEOTIDE SEQUENCE</scope>
</reference>
<dbReference type="EMBL" id="CAJGYO010000015">
    <property type="protein sequence ID" value="CAD6269472.1"/>
    <property type="molecule type" value="Genomic_DNA"/>
</dbReference>
<dbReference type="Proteomes" id="UP000604825">
    <property type="component" value="Unassembled WGS sequence"/>
</dbReference>
<feature type="domain" description="Nodulin-like" evidence="7">
    <location>
        <begin position="15"/>
        <end position="126"/>
    </location>
</feature>
<evidence type="ECO:0000256" key="1">
    <source>
        <dbReference type="ARBA" id="ARBA00004141"/>
    </source>
</evidence>
<comment type="subcellular location">
    <subcellularLocation>
        <location evidence="1">Membrane</location>
        <topology evidence="1">Multi-pass membrane protein</topology>
    </subcellularLocation>
</comment>
<comment type="caution">
    <text evidence="8">The sequence shown here is derived from an EMBL/GenBank/DDBJ whole genome shotgun (WGS) entry which is preliminary data.</text>
</comment>
<keyword evidence="4 6" id="KW-0472">Membrane</keyword>